<accession>A0AAD7IFS6</accession>
<keyword evidence="2" id="KW-1185">Reference proteome</keyword>
<evidence type="ECO:0000313" key="2">
    <source>
        <dbReference type="Proteomes" id="UP001215598"/>
    </source>
</evidence>
<organism evidence="1 2">
    <name type="scientific">Mycena metata</name>
    <dbReference type="NCBI Taxonomy" id="1033252"/>
    <lineage>
        <taxon>Eukaryota</taxon>
        <taxon>Fungi</taxon>
        <taxon>Dikarya</taxon>
        <taxon>Basidiomycota</taxon>
        <taxon>Agaricomycotina</taxon>
        <taxon>Agaricomycetes</taxon>
        <taxon>Agaricomycetidae</taxon>
        <taxon>Agaricales</taxon>
        <taxon>Marasmiineae</taxon>
        <taxon>Mycenaceae</taxon>
        <taxon>Mycena</taxon>
    </lineage>
</organism>
<dbReference type="AlphaFoldDB" id="A0AAD7IFS6"/>
<proteinExistence type="predicted"/>
<comment type="caution">
    <text evidence="1">The sequence shown here is derived from an EMBL/GenBank/DDBJ whole genome shotgun (WGS) entry which is preliminary data.</text>
</comment>
<reference evidence="1" key="1">
    <citation type="submission" date="2023-03" db="EMBL/GenBank/DDBJ databases">
        <title>Massive genome expansion in bonnet fungi (Mycena s.s.) driven by repeated elements and novel gene families across ecological guilds.</title>
        <authorList>
            <consortium name="Lawrence Berkeley National Laboratory"/>
            <person name="Harder C.B."/>
            <person name="Miyauchi S."/>
            <person name="Viragh M."/>
            <person name="Kuo A."/>
            <person name="Thoen E."/>
            <person name="Andreopoulos B."/>
            <person name="Lu D."/>
            <person name="Skrede I."/>
            <person name="Drula E."/>
            <person name="Henrissat B."/>
            <person name="Morin E."/>
            <person name="Kohler A."/>
            <person name="Barry K."/>
            <person name="LaButti K."/>
            <person name="Morin E."/>
            <person name="Salamov A."/>
            <person name="Lipzen A."/>
            <person name="Mereny Z."/>
            <person name="Hegedus B."/>
            <person name="Baldrian P."/>
            <person name="Stursova M."/>
            <person name="Weitz H."/>
            <person name="Taylor A."/>
            <person name="Grigoriev I.V."/>
            <person name="Nagy L.G."/>
            <person name="Martin F."/>
            <person name="Kauserud H."/>
        </authorList>
    </citation>
    <scope>NUCLEOTIDE SEQUENCE</scope>
    <source>
        <strain evidence="1">CBHHK182m</strain>
    </source>
</reference>
<dbReference type="EMBL" id="JARKIB010000096">
    <property type="protein sequence ID" value="KAJ7742072.1"/>
    <property type="molecule type" value="Genomic_DNA"/>
</dbReference>
<name>A0AAD7IFS6_9AGAR</name>
<sequence length="201" mass="22041">MQRTAASTAASPVRTAASTAPCPHPRYVCRCAVYATATANAATEGAQCAPAAAFTSLHPAQATSFCAGITPQPKAILLQLQSQRRRREEWLGRWRKLLRSWKLVVRKGVVPACVRVHRQRPHTAPCPPRFLACVAQVLIAVVYFPFPFPIPNPPACPAPSVIRPHCHHPPPFPIVHLDVHHLSVPVVVQRVRRCARVPVLP</sequence>
<protein>
    <submittedName>
        <fullName evidence="1">Uncharacterized protein</fullName>
    </submittedName>
</protein>
<evidence type="ECO:0000313" key="1">
    <source>
        <dbReference type="EMBL" id="KAJ7742072.1"/>
    </source>
</evidence>
<gene>
    <name evidence="1" type="ORF">B0H16DRAFT_1861485</name>
</gene>
<dbReference type="Proteomes" id="UP001215598">
    <property type="component" value="Unassembled WGS sequence"/>
</dbReference>